<dbReference type="RefSeq" id="WP_344151915.1">
    <property type="nucleotide sequence ID" value="NZ_BAAAQR010000006.1"/>
</dbReference>
<dbReference type="EMBL" id="BAAAQR010000006">
    <property type="protein sequence ID" value="GAA2146825.1"/>
    <property type="molecule type" value="Genomic_DNA"/>
</dbReference>
<accession>A0ABP5LGJ8</accession>
<evidence type="ECO:0000256" key="6">
    <source>
        <dbReference type="ARBA" id="ARBA00022723"/>
    </source>
</evidence>
<evidence type="ECO:0000256" key="4">
    <source>
        <dbReference type="ARBA" id="ARBA00022630"/>
    </source>
</evidence>
<dbReference type="InterPro" id="IPR003374">
    <property type="entry name" value="ApbE-like_sf"/>
</dbReference>
<comment type="caution">
    <text evidence="11">The sequence shown here is derived from an EMBL/GenBank/DDBJ whole genome shotgun (WGS) entry which is preliminary data.</text>
</comment>
<dbReference type="GO" id="GO:0016740">
    <property type="term" value="F:transferase activity"/>
    <property type="evidence" value="ECO:0007669"/>
    <property type="project" value="UniProtKB-KW"/>
</dbReference>
<evidence type="ECO:0000256" key="3">
    <source>
        <dbReference type="ARBA" id="ARBA00016337"/>
    </source>
</evidence>
<keyword evidence="12" id="KW-1185">Reference proteome</keyword>
<dbReference type="Pfam" id="PF02424">
    <property type="entry name" value="ApbE"/>
    <property type="match status" value="1"/>
</dbReference>
<evidence type="ECO:0000256" key="1">
    <source>
        <dbReference type="ARBA" id="ARBA00001946"/>
    </source>
</evidence>
<keyword evidence="7" id="KW-0274">FAD</keyword>
<dbReference type="Proteomes" id="UP001501771">
    <property type="component" value="Unassembled WGS sequence"/>
</dbReference>
<dbReference type="SUPFAM" id="SSF143631">
    <property type="entry name" value="ApbE-like"/>
    <property type="match status" value="1"/>
</dbReference>
<dbReference type="InterPro" id="IPR024932">
    <property type="entry name" value="ApbE"/>
</dbReference>
<evidence type="ECO:0000256" key="5">
    <source>
        <dbReference type="ARBA" id="ARBA00022679"/>
    </source>
</evidence>
<keyword evidence="4" id="KW-0285">Flavoprotein</keyword>
<dbReference type="EC" id="2.7.1.180" evidence="2"/>
<evidence type="ECO:0000256" key="7">
    <source>
        <dbReference type="ARBA" id="ARBA00022827"/>
    </source>
</evidence>
<dbReference type="PANTHER" id="PTHR30040:SF2">
    <property type="entry name" value="FAD:PROTEIN FMN TRANSFERASE"/>
    <property type="match status" value="1"/>
</dbReference>
<proteinExistence type="predicted"/>
<keyword evidence="5 11" id="KW-0808">Transferase</keyword>
<gene>
    <name evidence="11" type="ORF">GCM10009844_23420</name>
</gene>
<evidence type="ECO:0000256" key="8">
    <source>
        <dbReference type="ARBA" id="ARBA00022842"/>
    </source>
</evidence>
<name>A0ABP5LGJ8_9ACTN</name>
<reference evidence="12" key="1">
    <citation type="journal article" date="2019" name="Int. J. Syst. Evol. Microbiol.">
        <title>The Global Catalogue of Microorganisms (GCM) 10K type strain sequencing project: providing services to taxonomists for standard genome sequencing and annotation.</title>
        <authorList>
            <consortium name="The Broad Institute Genomics Platform"/>
            <consortium name="The Broad Institute Genome Sequencing Center for Infectious Disease"/>
            <person name="Wu L."/>
            <person name="Ma J."/>
        </authorList>
    </citation>
    <scope>NUCLEOTIDE SEQUENCE [LARGE SCALE GENOMIC DNA]</scope>
    <source>
        <strain evidence="12">JCM 16022</strain>
    </source>
</reference>
<evidence type="ECO:0000256" key="9">
    <source>
        <dbReference type="ARBA" id="ARBA00031306"/>
    </source>
</evidence>
<organism evidence="11 12">
    <name type="scientific">Nocardioides koreensis</name>
    <dbReference type="NCBI Taxonomy" id="433651"/>
    <lineage>
        <taxon>Bacteria</taxon>
        <taxon>Bacillati</taxon>
        <taxon>Actinomycetota</taxon>
        <taxon>Actinomycetes</taxon>
        <taxon>Propionibacteriales</taxon>
        <taxon>Nocardioidaceae</taxon>
        <taxon>Nocardioides</taxon>
    </lineage>
</organism>
<evidence type="ECO:0000256" key="2">
    <source>
        <dbReference type="ARBA" id="ARBA00011955"/>
    </source>
</evidence>
<sequence>MTTVVPTASTFAALGTSVFVAVRSPDDLRTARRLAGEVLRDVDEVCSRFRPDSDLCLANAHPGHWVEVDPLLVAAVDAALGAARATDGLVNPLLGRPLVHLGYDRDFAQLVERAEDPALPAMAPAPDPDAWREIELDPAGALRIPVGSALDLGATGKAWAADLVAAAYAEQLDAGALVSVGGDLRIAAPDGRPWPVAVAERPGDPPEALVALDRGGLATSSTRVRRWTRHGVRRHHLLDPRTGLPAAEVWRTVTTTGATCVAANTASTAAVVLGADAPGWLAGHGVTARLVARDGSVHTVGAWPTDDLPLEGGAA</sequence>
<evidence type="ECO:0000256" key="10">
    <source>
        <dbReference type="ARBA" id="ARBA00048540"/>
    </source>
</evidence>
<comment type="catalytic activity">
    <reaction evidence="10">
        <text>L-threonyl-[protein] + FAD = FMN-L-threonyl-[protein] + AMP + H(+)</text>
        <dbReference type="Rhea" id="RHEA:36847"/>
        <dbReference type="Rhea" id="RHEA-COMP:11060"/>
        <dbReference type="Rhea" id="RHEA-COMP:11061"/>
        <dbReference type="ChEBI" id="CHEBI:15378"/>
        <dbReference type="ChEBI" id="CHEBI:30013"/>
        <dbReference type="ChEBI" id="CHEBI:57692"/>
        <dbReference type="ChEBI" id="CHEBI:74257"/>
        <dbReference type="ChEBI" id="CHEBI:456215"/>
        <dbReference type="EC" id="2.7.1.180"/>
    </reaction>
</comment>
<dbReference type="Gene3D" id="3.10.520.10">
    <property type="entry name" value="ApbE-like domains"/>
    <property type="match status" value="1"/>
</dbReference>
<evidence type="ECO:0000313" key="12">
    <source>
        <dbReference type="Proteomes" id="UP001501771"/>
    </source>
</evidence>
<protein>
    <recommendedName>
        <fullName evidence="3">FAD:protein FMN transferase</fullName>
        <ecNumber evidence="2">2.7.1.180</ecNumber>
    </recommendedName>
    <alternativeName>
        <fullName evidence="9">Flavin transferase</fullName>
    </alternativeName>
</protein>
<comment type="cofactor">
    <cofactor evidence="1">
        <name>Mg(2+)</name>
        <dbReference type="ChEBI" id="CHEBI:18420"/>
    </cofactor>
</comment>
<keyword evidence="6" id="KW-0479">Metal-binding</keyword>
<dbReference type="PANTHER" id="PTHR30040">
    <property type="entry name" value="THIAMINE BIOSYNTHESIS LIPOPROTEIN APBE"/>
    <property type="match status" value="1"/>
</dbReference>
<keyword evidence="8" id="KW-0460">Magnesium</keyword>
<evidence type="ECO:0000313" key="11">
    <source>
        <dbReference type="EMBL" id="GAA2146825.1"/>
    </source>
</evidence>